<dbReference type="Pfam" id="PF00646">
    <property type="entry name" value="F-box"/>
    <property type="match status" value="1"/>
</dbReference>
<dbReference type="AlphaFoldDB" id="A0A9N7MLY2"/>
<dbReference type="Gene3D" id="1.20.1280.50">
    <property type="match status" value="1"/>
</dbReference>
<proteinExistence type="predicted"/>
<dbReference type="InterPro" id="IPR050796">
    <property type="entry name" value="SCF_F-box_component"/>
</dbReference>
<dbReference type="PANTHER" id="PTHR31672">
    <property type="entry name" value="BNACNNG10540D PROTEIN"/>
    <property type="match status" value="1"/>
</dbReference>
<evidence type="ECO:0000313" key="4">
    <source>
        <dbReference type="Proteomes" id="UP001153555"/>
    </source>
</evidence>
<evidence type="ECO:0000259" key="2">
    <source>
        <dbReference type="Pfam" id="PF07734"/>
    </source>
</evidence>
<sequence length="392" mass="44808">MADNETNPEKLAKFEYFLGPLPEEMKIEILSRMPLKSVAQSRAVCRAWNLTHGDPSLLNMFISCNFALNRTWVFLGFGDIHTSVHFIELSDDAGQEENDKADHKIRMIDLPFSDDCSPSRFWIVGSCNGLLCLAQSSYPRPRIYLYNPFTKAFKLLPKNYLISKVDCRDESYKSVFGFGYNPSARDYTVVSVDYMKISEQEEKTTAYVYTFKSNTWTRAKNVPVHRFGTRFMGGVLAGGRLHWLRDDKLGIVSFDLADNFFREVEMDLPLMVKNSGRWRHIAVLGGYLSLVVDDSCQIVIWGMREYGVKESWERMYTLGHSFYEEYSFVGGANSVRVLGLRKNGDILLAIQFYGLVSYNPRDGAVEFILDCDMFAEDCVRVSDLITPSALCF</sequence>
<organism evidence="3 4">
    <name type="scientific">Striga hermonthica</name>
    <name type="common">Purple witchweed</name>
    <name type="synonym">Buchnera hermonthica</name>
    <dbReference type="NCBI Taxonomy" id="68872"/>
    <lineage>
        <taxon>Eukaryota</taxon>
        <taxon>Viridiplantae</taxon>
        <taxon>Streptophyta</taxon>
        <taxon>Embryophyta</taxon>
        <taxon>Tracheophyta</taxon>
        <taxon>Spermatophyta</taxon>
        <taxon>Magnoliopsida</taxon>
        <taxon>eudicotyledons</taxon>
        <taxon>Gunneridae</taxon>
        <taxon>Pentapetalae</taxon>
        <taxon>asterids</taxon>
        <taxon>lamiids</taxon>
        <taxon>Lamiales</taxon>
        <taxon>Orobanchaceae</taxon>
        <taxon>Buchnereae</taxon>
        <taxon>Striga</taxon>
    </lineage>
</organism>
<keyword evidence="4" id="KW-1185">Reference proteome</keyword>
<dbReference type="NCBIfam" id="TIGR01640">
    <property type="entry name" value="F_box_assoc_1"/>
    <property type="match status" value="1"/>
</dbReference>
<dbReference type="SUPFAM" id="SSF81383">
    <property type="entry name" value="F-box domain"/>
    <property type="match status" value="1"/>
</dbReference>
<reference evidence="3" key="1">
    <citation type="submission" date="2019-12" db="EMBL/GenBank/DDBJ databases">
        <authorList>
            <person name="Scholes J."/>
        </authorList>
    </citation>
    <scope>NUCLEOTIDE SEQUENCE</scope>
</reference>
<evidence type="ECO:0008006" key="5">
    <source>
        <dbReference type="Google" id="ProtNLM"/>
    </source>
</evidence>
<name>A0A9N7MLY2_STRHE</name>
<dbReference type="InterPro" id="IPR036047">
    <property type="entry name" value="F-box-like_dom_sf"/>
</dbReference>
<evidence type="ECO:0000313" key="3">
    <source>
        <dbReference type="EMBL" id="CAA0813580.1"/>
    </source>
</evidence>
<dbReference type="InterPro" id="IPR001810">
    <property type="entry name" value="F-box_dom"/>
</dbReference>
<dbReference type="Pfam" id="PF07734">
    <property type="entry name" value="FBA_1"/>
    <property type="match status" value="1"/>
</dbReference>
<accession>A0A9N7MLY2</accession>
<dbReference type="Proteomes" id="UP001153555">
    <property type="component" value="Unassembled WGS sequence"/>
</dbReference>
<dbReference type="EMBL" id="CACSLK010011356">
    <property type="protein sequence ID" value="CAA0813580.1"/>
    <property type="molecule type" value="Genomic_DNA"/>
</dbReference>
<dbReference type="PANTHER" id="PTHR31672:SF13">
    <property type="entry name" value="F-BOX PROTEIN CPR30-LIKE"/>
    <property type="match status" value="1"/>
</dbReference>
<dbReference type="OrthoDB" id="1726239at2759"/>
<comment type="caution">
    <text evidence="3">The sequence shown here is derived from an EMBL/GenBank/DDBJ whole genome shotgun (WGS) entry which is preliminary data.</text>
</comment>
<dbReference type="InterPro" id="IPR017451">
    <property type="entry name" value="F-box-assoc_interact_dom"/>
</dbReference>
<gene>
    <name evidence="3" type="ORF">SHERM_14139</name>
</gene>
<evidence type="ECO:0000259" key="1">
    <source>
        <dbReference type="Pfam" id="PF00646"/>
    </source>
</evidence>
<dbReference type="InterPro" id="IPR006527">
    <property type="entry name" value="F-box-assoc_dom_typ1"/>
</dbReference>
<feature type="domain" description="F-box" evidence="1">
    <location>
        <begin position="21"/>
        <end position="49"/>
    </location>
</feature>
<feature type="domain" description="F-box associated beta-propeller type 1" evidence="2">
    <location>
        <begin position="99"/>
        <end position="319"/>
    </location>
</feature>
<protein>
    <recommendedName>
        <fullName evidence="5">F-box domain-containing protein</fullName>
    </recommendedName>
</protein>